<dbReference type="AlphaFoldDB" id="A0A0G0UQZ2"/>
<gene>
    <name evidence="1" type="ORF">UU43_C0015G0011</name>
</gene>
<reference evidence="1 2" key="1">
    <citation type="journal article" date="2015" name="Nature">
        <title>rRNA introns, odd ribosomes, and small enigmatic genomes across a large radiation of phyla.</title>
        <authorList>
            <person name="Brown C.T."/>
            <person name="Hug L.A."/>
            <person name="Thomas B.C."/>
            <person name="Sharon I."/>
            <person name="Castelle C.J."/>
            <person name="Singh A."/>
            <person name="Wilkins M.J."/>
            <person name="Williams K.H."/>
            <person name="Banfield J.F."/>
        </authorList>
    </citation>
    <scope>NUCLEOTIDE SEQUENCE [LARGE SCALE GENOMIC DNA]</scope>
</reference>
<name>A0A0G0UQZ2_9BACT</name>
<protein>
    <submittedName>
        <fullName evidence="1">Uncharacterized protein</fullName>
    </submittedName>
</protein>
<dbReference type="EMBL" id="LCAP01000015">
    <property type="protein sequence ID" value="KKR91153.1"/>
    <property type="molecule type" value="Genomic_DNA"/>
</dbReference>
<organism evidence="1 2">
    <name type="scientific">Candidatus Falkowbacteria bacterium GW2011_GWA2_41_14</name>
    <dbReference type="NCBI Taxonomy" id="1618635"/>
    <lineage>
        <taxon>Bacteria</taxon>
        <taxon>Candidatus Falkowiibacteriota</taxon>
    </lineage>
</organism>
<dbReference type="Proteomes" id="UP000034190">
    <property type="component" value="Unassembled WGS sequence"/>
</dbReference>
<proteinExistence type="predicted"/>
<evidence type="ECO:0000313" key="2">
    <source>
        <dbReference type="Proteomes" id="UP000034190"/>
    </source>
</evidence>
<sequence length="211" mass="22953">MGIKDLPSVGRNFKASSFKSKFEAATGYGELKSLGNNPKTKQAIISAATRYQGKIRSGEFSRLLKTAVSAKIRASDKTLTFTDKDVVKKIFDHLSRGTAAKAKKPVKAETSVRASDRNAEQVKKNIARSRYDRDANGRQFYGTRYGGRVLKRSIGATTDQSASAGEEFTRISALGVKRQATGFAQEFGNKIKLTGSTPQEAPLKGTRPVDL</sequence>
<accession>A0A0G0UQZ2</accession>
<evidence type="ECO:0000313" key="1">
    <source>
        <dbReference type="EMBL" id="KKR91153.1"/>
    </source>
</evidence>
<comment type="caution">
    <text evidence="1">The sequence shown here is derived from an EMBL/GenBank/DDBJ whole genome shotgun (WGS) entry which is preliminary data.</text>
</comment>